<dbReference type="GO" id="GO:0005737">
    <property type="term" value="C:cytoplasm"/>
    <property type="evidence" value="ECO:0007669"/>
    <property type="project" value="TreeGrafter"/>
</dbReference>
<evidence type="ECO:0000256" key="3">
    <source>
        <dbReference type="ARBA" id="ARBA00023235"/>
    </source>
</evidence>
<comment type="caution">
    <text evidence="7">The sequence shown here is derived from an EMBL/GenBank/DDBJ whole genome shotgun (WGS) entry which is preliminary data.</text>
</comment>
<evidence type="ECO:0000256" key="4">
    <source>
        <dbReference type="RuleBase" id="RU363019"/>
    </source>
</evidence>
<keyword evidence="3 4" id="KW-0413">Isomerase</keyword>
<reference evidence="7 8" key="1">
    <citation type="submission" date="2019-02" db="EMBL/GenBank/DDBJ databases">
        <title>Genome sequencing of the rare red list fungi Bondarzewia mesenterica.</title>
        <authorList>
            <person name="Buettner E."/>
            <person name="Kellner H."/>
        </authorList>
    </citation>
    <scope>NUCLEOTIDE SEQUENCE [LARGE SCALE GENOMIC DNA]</scope>
    <source>
        <strain evidence="7 8">DSM 108281</strain>
    </source>
</reference>
<feature type="domain" description="PPIase cyclophilin-type" evidence="6">
    <location>
        <begin position="9"/>
        <end position="291"/>
    </location>
</feature>
<dbReference type="PANTHER" id="PTHR11071">
    <property type="entry name" value="PEPTIDYL-PROLYL CIS-TRANS ISOMERASE"/>
    <property type="match status" value="1"/>
</dbReference>
<name>A0A4S4M1H7_9AGAM</name>
<comment type="catalytic activity">
    <reaction evidence="1 4">
        <text>[protein]-peptidylproline (omega=180) = [protein]-peptidylproline (omega=0)</text>
        <dbReference type="Rhea" id="RHEA:16237"/>
        <dbReference type="Rhea" id="RHEA-COMP:10747"/>
        <dbReference type="Rhea" id="RHEA-COMP:10748"/>
        <dbReference type="ChEBI" id="CHEBI:83833"/>
        <dbReference type="ChEBI" id="CHEBI:83834"/>
        <dbReference type="EC" id="5.2.1.8"/>
    </reaction>
</comment>
<dbReference type="GO" id="GO:0016018">
    <property type="term" value="F:cyclosporin A binding"/>
    <property type="evidence" value="ECO:0007669"/>
    <property type="project" value="TreeGrafter"/>
</dbReference>
<dbReference type="PRINTS" id="PR00153">
    <property type="entry name" value="CSAPPISMRASE"/>
</dbReference>
<feature type="compositionally biased region" description="Polar residues" evidence="5">
    <location>
        <begin position="159"/>
        <end position="172"/>
    </location>
</feature>
<comment type="function">
    <text evidence="4">PPIases accelerate the folding of proteins. It catalyzes the cis-trans isomerization of proline imidic peptide bonds in oligopeptides.</text>
</comment>
<feature type="region of interest" description="Disordered" evidence="5">
    <location>
        <begin position="152"/>
        <end position="172"/>
    </location>
</feature>
<dbReference type="Gene3D" id="2.40.100.10">
    <property type="entry name" value="Cyclophilin-like"/>
    <property type="match status" value="2"/>
</dbReference>
<dbReference type="Proteomes" id="UP000310158">
    <property type="component" value="Unassembled WGS sequence"/>
</dbReference>
<dbReference type="PANTHER" id="PTHR11071:SF561">
    <property type="entry name" value="PEPTIDYL-PROLYL CIS-TRANS ISOMERASE D-RELATED"/>
    <property type="match status" value="1"/>
</dbReference>
<dbReference type="OrthoDB" id="193499at2759"/>
<accession>A0A4S4M1H7</accession>
<comment type="similarity">
    <text evidence="4">Belongs to the cyclophilin-type PPIase family.</text>
</comment>
<dbReference type="PROSITE" id="PS50072">
    <property type="entry name" value="CSA_PPIASE_2"/>
    <property type="match status" value="1"/>
</dbReference>
<dbReference type="GO" id="GO:0006457">
    <property type="term" value="P:protein folding"/>
    <property type="evidence" value="ECO:0007669"/>
    <property type="project" value="TreeGrafter"/>
</dbReference>
<dbReference type="GO" id="GO:0003755">
    <property type="term" value="F:peptidyl-prolyl cis-trans isomerase activity"/>
    <property type="evidence" value="ECO:0007669"/>
    <property type="project" value="UniProtKB-UniRule"/>
</dbReference>
<proteinExistence type="inferred from homology"/>
<evidence type="ECO:0000313" key="8">
    <source>
        <dbReference type="Proteomes" id="UP000310158"/>
    </source>
</evidence>
<dbReference type="AlphaFoldDB" id="A0A4S4M1H7"/>
<organism evidence="7 8">
    <name type="scientific">Bondarzewia mesenterica</name>
    <dbReference type="NCBI Taxonomy" id="1095465"/>
    <lineage>
        <taxon>Eukaryota</taxon>
        <taxon>Fungi</taxon>
        <taxon>Dikarya</taxon>
        <taxon>Basidiomycota</taxon>
        <taxon>Agaricomycotina</taxon>
        <taxon>Agaricomycetes</taxon>
        <taxon>Russulales</taxon>
        <taxon>Bondarzewiaceae</taxon>
        <taxon>Bondarzewia</taxon>
    </lineage>
</organism>
<dbReference type="InterPro" id="IPR002130">
    <property type="entry name" value="Cyclophilin-type_PPIase_dom"/>
</dbReference>
<keyword evidence="2 4" id="KW-0697">Rotamase</keyword>
<sequence length="292" mass="32287">MSQSTQNVYFDISTNGAPAGRIIFKLYDDICPMTSRNFRELATGQHGFGYAGSSIHRIIPQAATSQIGMAPAGARFTDLLFPFCPILVGNVRDRSFVLGMRSDLMTMRFTDPFSSPYTLYVYSHSVPRPMSSCPVRPPDENFVVKHDRPGLLSMANRGPRSNSSQVSAPHHSYSTSPCLITLTFISLHYGPVLHRRCSMHSAPDSSARRVTRPFVRSTFASTDAQRPTHPSSGIMQFFITTSHAPWCDGKNVVFGEVVEGLDIVRSIQTSYASDDMLRRPSVPVVIERCGVC</sequence>
<dbReference type="SUPFAM" id="SSF50891">
    <property type="entry name" value="Cyclophilin-like"/>
    <property type="match status" value="2"/>
</dbReference>
<dbReference type="EC" id="5.2.1.8" evidence="4"/>
<keyword evidence="8" id="KW-1185">Reference proteome</keyword>
<dbReference type="EMBL" id="SGPL01000063">
    <property type="protein sequence ID" value="THH18812.1"/>
    <property type="molecule type" value="Genomic_DNA"/>
</dbReference>
<gene>
    <name evidence="7" type="ORF">EW146_g2226</name>
</gene>
<dbReference type="InterPro" id="IPR029000">
    <property type="entry name" value="Cyclophilin-like_dom_sf"/>
</dbReference>
<dbReference type="Pfam" id="PF00160">
    <property type="entry name" value="Pro_isomerase"/>
    <property type="match status" value="2"/>
</dbReference>
<evidence type="ECO:0000259" key="6">
    <source>
        <dbReference type="PROSITE" id="PS50072"/>
    </source>
</evidence>
<evidence type="ECO:0000313" key="7">
    <source>
        <dbReference type="EMBL" id="THH18812.1"/>
    </source>
</evidence>
<protein>
    <recommendedName>
        <fullName evidence="4">Peptidyl-prolyl cis-trans isomerase</fullName>
        <shortName evidence="4">PPIase</shortName>
        <ecNumber evidence="4">5.2.1.8</ecNumber>
    </recommendedName>
</protein>
<evidence type="ECO:0000256" key="2">
    <source>
        <dbReference type="ARBA" id="ARBA00023110"/>
    </source>
</evidence>
<evidence type="ECO:0000256" key="5">
    <source>
        <dbReference type="SAM" id="MobiDB-lite"/>
    </source>
</evidence>
<evidence type="ECO:0000256" key="1">
    <source>
        <dbReference type="ARBA" id="ARBA00000971"/>
    </source>
</evidence>